<dbReference type="PANTHER" id="PTHR36578">
    <property type="entry name" value="CHROMOSOME 15, WHOLE GENOME SHOTGUN SEQUENCE"/>
    <property type="match status" value="1"/>
</dbReference>
<proteinExistence type="predicted"/>
<dbReference type="OrthoDB" id="271448at2759"/>
<evidence type="ECO:0008006" key="3">
    <source>
        <dbReference type="Google" id="ProtNLM"/>
    </source>
</evidence>
<evidence type="ECO:0000313" key="1">
    <source>
        <dbReference type="EMBL" id="KAF2227705.1"/>
    </source>
</evidence>
<dbReference type="AlphaFoldDB" id="A0A6A6GPN7"/>
<feature type="non-terminal residue" evidence="1">
    <location>
        <position position="1"/>
    </location>
</feature>
<sequence length="288" mass="31270">EDPCAPQPDGHGPGNLTVDAFMNNPDFKQAALSAPSTVNSGSSTYNRIFSNLQGSVSANSYLGLHTLDAYDVNKCAAFCEETNLCTSFNIYIERDPALNPTKNDSTAPTVWGYWCPLPDAVTNYKCTLWGSALDASLATNKGQWRKDFEVVITGSNGYDKTNNTTPTCEPGKNCGGKAVNNPKRWMGSKVFPGPFNAQICGDYAIAQNAANKAAAIQAGLKTWTPCKYVNAIYYHKNGVPYGTYCNLYDVAVDSSFETYTGGWVGKDSYSSKQSWTFELDVDVNFGKC</sequence>
<gene>
    <name evidence="1" type="ORF">BDZ85DRAFT_189928</name>
</gene>
<keyword evidence="2" id="KW-1185">Reference proteome</keyword>
<reference evidence="2" key="1">
    <citation type="journal article" date="2020" name="Stud. Mycol.">
        <title>101 Dothideomycetes genomes: A test case for predicting lifestyles and emergence of pathogens.</title>
        <authorList>
            <person name="Haridas S."/>
            <person name="Albert R."/>
            <person name="Binder M."/>
            <person name="Bloem J."/>
            <person name="LaButti K."/>
            <person name="Salamov A."/>
            <person name="Andreopoulos B."/>
            <person name="Baker S."/>
            <person name="Barry K."/>
            <person name="Bills G."/>
            <person name="Bluhm B."/>
            <person name="Cannon C."/>
            <person name="Castanera R."/>
            <person name="Culley D."/>
            <person name="Daum C."/>
            <person name="Ezra D."/>
            <person name="Gonzalez J."/>
            <person name="Henrissat B."/>
            <person name="Kuo A."/>
            <person name="Liang C."/>
            <person name="Lipzen A."/>
            <person name="Lutzoni F."/>
            <person name="Magnuson J."/>
            <person name="Mondo S."/>
            <person name="Nolan M."/>
            <person name="Ohm R."/>
            <person name="Pangilinan J."/>
            <person name="Park H.-J."/>
            <person name="Ramirez L."/>
            <person name="Alfaro M."/>
            <person name="Sun H."/>
            <person name="Tritt A."/>
            <person name="Yoshinaga Y."/>
            <person name="Zwiers L.-H."/>
            <person name="Turgeon B."/>
            <person name="Goodwin S."/>
            <person name="Spatafora J."/>
            <person name="Crous P."/>
            <person name="Grigoriev I."/>
        </authorList>
    </citation>
    <scope>NUCLEOTIDE SEQUENCE [LARGE SCALE GENOMIC DNA]</scope>
    <source>
        <strain evidence="2">CECT 20119</strain>
    </source>
</reference>
<dbReference type="Proteomes" id="UP000799538">
    <property type="component" value="Unassembled WGS sequence"/>
</dbReference>
<evidence type="ECO:0000313" key="2">
    <source>
        <dbReference type="Proteomes" id="UP000799538"/>
    </source>
</evidence>
<accession>A0A6A6GPN7</accession>
<protein>
    <recommendedName>
        <fullName evidence="3">Apple domain-containing protein</fullName>
    </recommendedName>
</protein>
<dbReference type="EMBL" id="ML992501">
    <property type="protein sequence ID" value="KAF2227705.1"/>
    <property type="molecule type" value="Genomic_DNA"/>
</dbReference>
<organism evidence="1 2">
    <name type="scientific">Elsinoe ampelina</name>
    <dbReference type="NCBI Taxonomy" id="302913"/>
    <lineage>
        <taxon>Eukaryota</taxon>
        <taxon>Fungi</taxon>
        <taxon>Dikarya</taxon>
        <taxon>Ascomycota</taxon>
        <taxon>Pezizomycotina</taxon>
        <taxon>Dothideomycetes</taxon>
        <taxon>Dothideomycetidae</taxon>
        <taxon>Myriangiales</taxon>
        <taxon>Elsinoaceae</taxon>
        <taxon>Elsinoe</taxon>
    </lineage>
</organism>
<dbReference type="PANTHER" id="PTHR36578:SF1">
    <property type="entry name" value="APPLE DOMAIN-CONTAINING PROTEIN"/>
    <property type="match status" value="1"/>
</dbReference>
<name>A0A6A6GPN7_9PEZI</name>